<evidence type="ECO:0000256" key="2">
    <source>
        <dbReference type="ARBA" id="ARBA00022448"/>
    </source>
</evidence>
<comment type="subcellular location">
    <subcellularLocation>
        <location evidence="1">Nucleus</location>
    </subcellularLocation>
</comment>
<evidence type="ECO:0000313" key="6">
    <source>
        <dbReference type="EMBL" id="KAJ8655726.1"/>
    </source>
</evidence>
<gene>
    <name evidence="6" type="ORF">O0I10_008611</name>
</gene>
<feature type="domain" description="Nucleoporin Nup54 alpha-helical" evidence="5">
    <location>
        <begin position="261"/>
        <end position="400"/>
    </location>
</feature>
<proteinExistence type="predicted"/>
<feature type="compositionally biased region" description="Polar residues" evidence="4">
    <location>
        <begin position="135"/>
        <end position="145"/>
    </location>
</feature>
<keyword evidence="3" id="KW-0539">Nucleus</keyword>
<dbReference type="InterPro" id="IPR025712">
    <property type="entry name" value="Nup54_alpha-helical_dom"/>
</dbReference>
<protein>
    <recommendedName>
        <fullName evidence="5">Nucleoporin Nup54 alpha-helical domain-containing protein</fullName>
    </recommendedName>
</protein>
<feature type="compositionally biased region" description="Polar residues" evidence="4">
    <location>
        <begin position="189"/>
        <end position="199"/>
    </location>
</feature>
<dbReference type="Pfam" id="PF13874">
    <property type="entry name" value="Nup54"/>
    <property type="match status" value="1"/>
</dbReference>
<keyword evidence="2" id="KW-0813">Transport</keyword>
<feature type="compositionally biased region" description="Polar residues" evidence="4">
    <location>
        <begin position="1"/>
        <end position="13"/>
    </location>
</feature>
<organism evidence="6 7">
    <name type="scientific">Lichtheimia ornata</name>
    <dbReference type="NCBI Taxonomy" id="688661"/>
    <lineage>
        <taxon>Eukaryota</taxon>
        <taxon>Fungi</taxon>
        <taxon>Fungi incertae sedis</taxon>
        <taxon>Mucoromycota</taxon>
        <taxon>Mucoromycotina</taxon>
        <taxon>Mucoromycetes</taxon>
        <taxon>Mucorales</taxon>
        <taxon>Lichtheimiaceae</taxon>
        <taxon>Lichtheimia</taxon>
    </lineage>
</organism>
<accession>A0AAD7UZG5</accession>
<dbReference type="GO" id="GO:0044613">
    <property type="term" value="C:nuclear pore central transport channel"/>
    <property type="evidence" value="ECO:0007669"/>
    <property type="project" value="TreeGrafter"/>
</dbReference>
<dbReference type="PANTHER" id="PTHR13000:SF0">
    <property type="entry name" value="NUCLEOPORIN P54"/>
    <property type="match status" value="1"/>
</dbReference>
<dbReference type="GO" id="GO:0006999">
    <property type="term" value="P:nuclear pore organization"/>
    <property type="evidence" value="ECO:0007669"/>
    <property type="project" value="TreeGrafter"/>
</dbReference>
<comment type="caution">
    <text evidence="6">The sequence shown here is derived from an EMBL/GenBank/DDBJ whole genome shotgun (WGS) entry which is preliminary data.</text>
</comment>
<dbReference type="GeneID" id="83216018"/>
<evidence type="ECO:0000256" key="1">
    <source>
        <dbReference type="ARBA" id="ARBA00004123"/>
    </source>
</evidence>
<dbReference type="EMBL" id="JARTCD010000046">
    <property type="protein sequence ID" value="KAJ8655726.1"/>
    <property type="molecule type" value="Genomic_DNA"/>
</dbReference>
<evidence type="ECO:0000256" key="4">
    <source>
        <dbReference type="SAM" id="MobiDB-lite"/>
    </source>
</evidence>
<evidence type="ECO:0000259" key="5">
    <source>
        <dbReference type="Pfam" id="PF13874"/>
    </source>
</evidence>
<dbReference type="PANTHER" id="PTHR13000">
    <property type="entry name" value="NUCLEOPORIN P54"/>
    <property type="match status" value="1"/>
</dbReference>
<sequence>MAFTFGSSSSQPSTGFGANAGQATTGFGTTPATTNTAAGTLFGAGTTNNTSAGTLFGANTGNATTSTTPFGTTNNTTNAAGTLFGGTAAAAAAAPGSSFGFGNTNTSTVTTSSAPAAGSSSFGFGGTNPSTTFGQKQNTGFGAPTSNTGFGLGSTGFGAQNTTTSTTTGFNLGSANTTSIFGQQKPQAATGFGTTSFLGQQPQQQLQQQQQGQQQQQQQQQNVWQQLALIRAHWDPSSHLCQFRHYFYNVVPANERHRYTRPADQDEHLWNEAMQNNPDPTTMVPVLATGFGDVLKRMEMQDIQLDAHKKTMMEIGERLETVQQKYMLGSLVKLDEQRRRHTDLTQRLIRMLKYVQVLRYKGFPLHDDEHRLMEVLKQMTEQALTPEQLNNRLRESWATLQAIKRKRQSGNQDGYEAWRATSKEDMARIAELLSHEQEGMRHVSNTLQKDLESIQTIEENLKSQMKRDKKSNILVAS</sequence>
<feature type="region of interest" description="Disordered" evidence="4">
    <location>
        <begin position="189"/>
        <end position="212"/>
    </location>
</feature>
<dbReference type="RefSeq" id="XP_058340639.1">
    <property type="nucleotide sequence ID" value="XM_058488614.1"/>
</dbReference>
<dbReference type="Proteomes" id="UP001234581">
    <property type="component" value="Unassembled WGS sequence"/>
</dbReference>
<dbReference type="GO" id="GO:0017056">
    <property type="term" value="F:structural constituent of nuclear pore"/>
    <property type="evidence" value="ECO:0007669"/>
    <property type="project" value="TreeGrafter"/>
</dbReference>
<dbReference type="Gene3D" id="1.20.5.490">
    <property type="entry name" value="Single helix bin"/>
    <property type="match status" value="1"/>
</dbReference>
<name>A0AAD7UZG5_9FUNG</name>
<reference evidence="6 7" key="1">
    <citation type="submission" date="2023-03" db="EMBL/GenBank/DDBJ databases">
        <title>Genome sequence of Lichtheimia ornata CBS 291.66.</title>
        <authorList>
            <person name="Mohabir J.T."/>
            <person name="Shea T.P."/>
            <person name="Kurbessoian T."/>
            <person name="Berby B."/>
            <person name="Fontaine J."/>
            <person name="Livny J."/>
            <person name="Gnirke A."/>
            <person name="Stajich J.E."/>
            <person name="Cuomo C.A."/>
        </authorList>
    </citation>
    <scope>NUCLEOTIDE SEQUENCE [LARGE SCALE GENOMIC DNA]</scope>
    <source>
        <strain evidence="6">CBS 291.66</strain>
    </source>
</reference>
<feature type="region of interest" description="Disordered" evidence="4">
    <location>
        <begin position="111"/>
        <end position="145"/>
    </location>
</feature>
<dbReference type="GO" id="GO:0036228">
    <property type="term" value="P:protein localization to nuclear inner membrane"/>
    <property type="evidence" value="ECO:0007669"/>
    <property type="project" value="TreeGrafter"/>
</dbReference>
<dbReference type="GO" id="GO:0006607">
    <property type="term" value="P:NLS-bearing protein import into nucleus"/>
    <property type="evidence" value="ECO:0007669"/>
    <property type="project" value="TreeGrafter"/>
</dbReference>
<dbReference type="AlphaFoldDB" id="A0AAD7UZG5"/>
<keyword evidence="7" id="KW-1185">Reference proteome</keyword>
<evidence type="ECO:0000313" key="7">
    <source>
        <dbReference type="Proteomes" id="UP001234581"/>
    </source>
</evidence>
<feature type="compositionally biased region" description="Low complexity" evidence="4">
    <location>
        <begin position="200"/>
        <end position="212"/>
    </location>
</feature>
<evidence type="ECO:0000256" key="3">
    <source>
        <dbReference type="ARBA" id="ARBA00023242"/>
    </source>
</evidence>
<feature type="region of interest" description="Disordered" evidence="4">
    <location>
        <begin position="1"/>
        <end position="22"/>
    </location>
</feature>
<feature type="compositionally biased region" description="Low complexity" evidence="4">
    <location>
        <begin position="111"/>
        <end position="134"/>
    </location>
</feature>
<dbReference type="InterPro" id="IPR024864">
    <property type="entry name" value="Nup54/Nup57/Nup44"/>
</dbReference>